<evidence type="ECO:0000259" key="4">
    <source>
        <dbReference type="Pfam" id="PF00582"/>
    </source>
</evidence>
<evidence type="ECO:0000256" key="3">
    <source>
        <dbReference type="ARBA" id="ARBA00022840"/>
    </source>
</evidence>
<evidence type="ECO:0000256" key="1">
    <source>
        <dbReference type="ARBA" id="ARBA00008791"/>
    </source>
</evidence>
<dbReference type="PRINTS" id="PR01438">
    <property type="entry name" value="UNVRSLSTRESS"/>
</dbReference>
<sequence>MSKSNRLKQIEYNKILYVTDLSESGREGFLHAATIARYNDSGLTVFHVVDDRDLQSLASYMGDDLWKELVSRSLDDARKILINRKRDDVAIRNVEQFCKECISEQPEQPVLSYEVKVKNGGALEKILEEAHTGAYDLLVLSKHGNRASVKDAVIGDTTRRIIRRCKIPVLVVPLVEE</sequence>
<comment type="caution">
    <text evidence="5">The sequence shown here is derived from an EMBL/GenBank/DDBJ whole genome shotgun (WGS) entry which is preliminary data.</text>
</comment>
<evidence type="ECO:0000313" key="5">
    <source>
        <dbReference type="EMBL" id="ODB98298.1"/>
    </source>
</evidence>
<reference evidence="5 6" key="1">
    <citation type="submission" date="2016-03" db="EMBL/GenBank/DDBJ databases">
        <title>Chemosynthetic sulphur-oxidizing symbionts of marine invertebrate animals are capable of nitrogen fixation.</title>
        <authorList>
            <person name="Petersen J.M."/>
            <person name="Kemper A."/>
            <person name="Gruber-Vodicka H."/>
            <person name="Cardini U."/>
            <person name="Geest Mvander."/>
            <person name="Kleiner M."/>
            <person name="Bulgheresi S."/>
            <person name="Fussmann M."/>
            <person name="Herbold C."/>
            <person name="Seah B.K.B."/>
            <person name="Antony C.Paul."/>
            <person name="Liu D."/>
            <person name="Belitz A."/>
            <person name="Weber M."/>
        </authorList>
    </citation>
    <scope>NUCLEOTIDE SEQUENCE [LARGE SCALE GENOMIC DNA]</scope>
    <source>
        <strain evidence="5">G_D</strain>
    </source>
</reference>
<dbReference type="Pfam" id="PF00582">
    <property type="entry name" value="Usp"/>
    <property type="match status" value="1"/>
</dbReference>
<keyword evidence="3" id="KW-0067">ATP-binding</keyword>
<dbReference type="InterPro" id="IPR006016">
    <property type="entry name" value="UspA"/>
</dbReference>
<gene>
    <name evidence="5" type="ORF">A3196_16990</name>
</gene>
<dbReference type="InterPro" id="IPR006015">
    <property type="entry name" value="Universal_stress_UspA"/>
</dbReference>
<dbReference type="PANTHER" id="PTHR46268:SF27">
    <property type="entry name" value="UNIVERSAL STRESS PROTEIN RV2623"/>
    <property type="match status" value="1"/>
</dbReference>
<dbReference type="Gene3D" id="3.40.50.620">
    <property type="entry name" value="HUPs"/>
    <property type="match status" value="1"/>
</dbReference>
<dbReference type="EMBL" id="LVJZ01000003">
    <property type="protein sequence ID" value="ODB98298.1"/>
    <property type="molecule type" value="Genomic_DNA"/>
</dbReference>
<evidence type="ECO:0000313" key="6">
    <source>
        <dbReference type="Proteomes" id="UP000094849"/>
    </source>
</evidence>
<evidence type="ECO:0000256" key="2">
    <source>
        <dbReference type="ARBA" id="ARBA00022741"/>
    </source>
</evidence>
<accession>A0A1E2UU71</accession>
<feature type="domain" description="UspA" evidence="4">
    <location>
        <begin position="12"/>
        <end position="173"/>
    </location>
</feature>
<dbReference type="SUPFAM" id="SSF52402">
    <property type="entry name" value="Adenine nucleotide alpha hydrolases-like"/>
    <property type="match status" value="1"/>
</dbReference>
<dbReference type="STRING" id="1818881.A3196_16990"/>
<dbReference type="AlphaFoldDB" id="A0A1E2UU71"/>
<dbReference type="Proteomes" id="UP000094849">
    <property type="component" value="Unassembled WGS sequence"/>
</dbReference>
<dbReference type="GO" id="GO:0005524">
    <property type="term" value="F:ATP binding"/>
    <property type="evidence" value="ECO:0007669"/>
    <property type="project" value="UniProtKB-KW"/>
</dbReference>
<comment type="similarity">
    <text evidence="1">Belongs to the universal stress protein A family.</text>
</comment>
<dbReference type="RefSeq" id="WP_069006735.1">
    <property type="nucleotide sequence ID" value="NZ_LVJW01000003.1"/>
</dbReference>
<protein>
    <recommendedName>
        <fullName evidence="4">UspA domain-containing protein</fullName>
    </recommendedName>
</protein>
<name>A0A1E2UU71_9GAMM</name>
<dbReference type="PANTHER" id="PTHR46268">
    <property type="entry name" value="STRESS RESPONSE PROTEIN NHAX"/>
    <property type="match status" value="1"/>
</dbReference>
<proteinExistence type="inferred from homology"/>
<keyword evidence="2" id="KW-0547">Nucleotide-binding</keyword>
<dbReference type="CDD" id="cd00293">
    <property type="entry name" value="USP-like"/>
    <property type="match status" value="1"/>
</dbReference>
<organism evidence="5 6">
    <name type="scientific">Candidatus Thiodiazotropha endoloripes</name>
    <dbReference type="NCBI Taxonomy" id="1818881"/>
    <lineage>
        <taxon>Bacteria</taxon>
        <taxon>Pseudomonadati</taxon>
        <taxon>Pseudomonadota</taxon>
        <taxon>Gammaproteobacteria</taxon>
        <taxon>Chromatiales</taxon>
        <taxon>Sedimenticolaceae</taxon>
        <taxon>Candidatus Thiodiazotropha</taxon>
    </lineage>
</organism>
<dbReference type="InterPro" id="IPR014729">
    <property type="entry name" value="Rossmann-like_a/b/a_fold"/>
</dbReference>
<keyword evidence="6" id="KW-1185">Reference proteome</keyword>